<dbReference type="GO" id="GO:0003677">
    <property type="term" value="F:DNA binding"/>
    <property type="evidence" value="ECO:0007669"/>
    <property type="project" value="UniProtKB-KW"/>
</dbReference>
<dbReference type="FunFam" id="1.10.10.10:FF:000038">
    <property type="entry name" value="Glycine cleavage system transcriptional activator"/>
    <property type="match status" value="1"/>
</dbReference>
<keyword evidence="7" id="KW-1185">Reference proteome</keyword>
<evidence type="ECO:0000256" key="4">
    <source>
        <dbReference type="ARBA" id="ARBA00023163"/>
    </source>
</evidence>
<dbReference type="OrthoDB" id="9804958at2"/>
<dbReference type="Gene3D" id="3.40.190.10">
    <property type="entry name" value="Periplasmic binding protein-like II"/>
    <property type="match status" value="2"/>
</dbReference>
<evidence type="ECO:0000313" key="6">
    <source>
        <dbReference type="EMBL" id="SFI93289.1"/>
    </source>
</evidence>
<dbReference type="InterPro" id="IPR058163">
    <property type="entry name" value="LysR-type_TF_proteobact-type"/>
</dbReference>
<dbReference type="Proteomes" id="UP000242763">
    <property type="component" value="Unassembled WGS sequence"/>
</dbReference>
<dbReference type="SUPFAM" id="SSF53850">
    <property type="entry name" value="Periplasmic binding protein-like II"/>
    <property type="match status" value="1"/>
</dbReference>
<dbReference type="PANTHER" id="PTHR30537">
    <property type="entry name" value="HTH-TYPE TRANSCRIPTIONAL REGULATOR"/>
    <property type="match status" value="1"/>
</dbReference>
<gene>
    <name evidence="6" type="ORF">SAMN03080618_01712</name>
</gene>
<name>A0A1I3M8C0_9HYPH</name>
<evidence type="ECO:0000256" key="2">
    <source>
        <dbReference type="ARBA" id="ARBA00023015"/>
    </source>
</evidence>
<dbReference type="Gene3D" id="1.10.10.10">
    <property type="entry name" value="Winged helix-like DNA-binding domain superfamily/Winged helix DNA-binding domain"/>
    <property type="match status" value="1"/>
</dbReference>
<reference evidence="7" key="1">
    <citation type="submission" date="2016-10" db="EMBL/GenBank/DDBJ databases">
        <authorList>
            <person name="Varghese N."/>
            <person name="Submissions S."/>
        </authorList>
    </citation>
    <scope>NUCLEOTIDE SEQUENCE [LARGE SCALE GENOMIC DNA]</scope>
    <source>
        <strain evidence="7">DSM 21857</strain>
    </source>
</reference>
<keyword evidence="4" id="KW-0804">Transcription</keyword>
<dbReference type="STRING" id="1121003.SAMN03080618_01712"/>
<dbReference type="PANTHER" id="PTHR30537:SF5">
    <property type="entry name" value="HTH-TYPE TRANSCRIPTIONAL ACTIVATOR TTDR-RELATED"/>
    <property type="match status" value="1"/>
</dbReference>
<organism evidence="6 7">
    <name type="scientific">Aquamicrobium aerolatum DSM 21857</name>
    <dbReference type="NCBI Taxonomy" id="1121003"/>
    <lineage>
        <taxon>Bacteria</taxon>
        <taxon>Pseudomonadati</taxon>
        <taxon>Pseudomonadota</taxon>
        <taxon>Alphaproteobacteria</taxon>
        <taxon>Hyphomicrobiales</taxon>
        <taxon>Phyllobacteriaceae</taxon>
        <taxon>Aerobium</taxon>
    </lineage>
</organism>
<dbReference type="AlphaFoldDB" id="A0A1I3M8C0"/>
<dbReference type="Pfam" id="PF00126">
    <property type="entry name" value="HTH_1"/>
    <property type="match status" value="1"/>
</dbReference>
<dbReference type="SUPFAM" id="SSF46785">
    <property type="entry name" value="Winged helix' DNA-binding domain"/>
    <property type="match status" value="1"/>
</dbReference>
<comment type="similarity">
    <text evidence="1">Belongs to the LysR transcriptional regulatory family.</text>
</comment>
<dbReference type="PRINTS" id="PR00039">
    <property type="entry name" value="HTHLYSR"/>
</dbReference>
<evidence type="ECO:0000313" key="7">
    <source>
        <dbReference type="Proteomes" id="UP000242763"/>
    </source>
</evidence>
<proteinExistence type="inferred from homology"/>
<dbReference type="Pfam" id="PF03466">
    <property type="entry name" value="LysR_substrate"/>
    <property type="match status" value="1"/>
</dbReference>
<evidence type="ECO:0000259" key="5">
    <source>
        <dbReference type="PROSITE" id="PS50931"/>
    </source>
</evidence>
<sequence length="292" mass="32361">MTSPYDLSSMTALICFEAAARNSSFKKAAQEMNVTPAAVSHQIKALEADLGCMLFQRRHRSVELTEKGAFLFLAIQRGFEAVSDGVSQLRTRTETVDVTIATSTAISSLWLTPKMPGFWKLHPEITVSQIISDVPVHHSRCDLSVHYGDARSDDADVRELFRDHIVALGTRRFAAEHSIHSVDDLLRVPLVHLSGEDTGWTTWADWFAALDRPAPKGRKFHVNNYMIALQAAQDDVGAVLGWDGLVGDLMRDGRLVRLVPEGIPSPGVFYLKTHPRASAKARLFANWLARTS</sequence>
<dbReference type="InterPro" id="IPR000847">
    <property type="entry name" value="LysR_HTH_N"/>
</dbReference>
<accession>A0A1I3M8C0</accession>
<dbReference type="RefSeq" id="WP_091520974.1">
    <property type="nucleotide sequence ID" value="NZ_FORF01000008.1"/>
</dbReference>
<evidence type="ECO:0000256" key="3">
    <source>
        <dbReference type="ARBA" id="ARBA00023125"/>
    </source>
</evidence>
<feature type="domain" description="HTH lysR-type" evidence="5">
    <location>
        <begin position="10"/>
        <end position="65"/>
    </location>
</feature>
<protein>
    <submittedName>
        <fullName evidence="6">DNA-binding transcriptional regulator, LysR family</fullName>
    </submittedName>
</protein>
<dbReference type="InterPro" id="IPR036388">
    <property type="entry name" value="WH-like_DNA-bd_sf"/>
</dbReference>
<dbReference type="GO" id="GO:0003700">
    <property type="term" value="F:DNA-binding transcription factor activity"/>
    <property type="evidence" value="ECO:0007669"/>
    <property type="project" value="InterPro"/>
</dbReference>
<dbReference type="PROSITE" id="PS50931">
    <property type="entry name" value="HTH_LYSR"/>
    <property type="match status" value="1"/>
</dbReference>
<dbReference type="InterPro" id="IPR005119">
    <property type="entry name" value="LysR_subst-bd"/>
</dbReference>
<keyword evidence="2" id="KW-0805">Transcription regulation</keyword>
<evidence type="ECO:0000256" key="1">
    <source>
        <dbReference type="ARBA" id="ARBA00009437"/>
    </source>
</evidence>
<dbReference type="InterPro" id="IPR036390">
    <property type="entry name" value="WH_DNA-bd_sf"/>
</dbReference>
<dbReference type="EMBL" id="FORF01000008">
    <property type="protein sequence ID" value="SFI93289.1"/>
    <property type="molecule type" value="Genomic_DNA"/>
</dbReference>
<keyword evidence="3 6" id="KW-0238">DNA-binding</keyword>